<sequence length="284" mass="30214">MSATIIKGKEVAAEMRAALKEEVAALKEKGIAPGLSVILVGDNPASQSYVKSKAKACEEIGIVSEVIRRDADITEEELLREIDGLNENPNVHGILVQLPLPKHINEKSVLNRISLAKDVDGFHPMSVGNLVIGDECFLPCTPYGIIELIKRSGEEIAGKHAVVVGRSNIVGKPVALLLLQENATVSIAHSRTQDLPGLTRQADILVSAVGNPRFIKAEDIKPGAIVIDVGNGVDENGKLVGDVDFDAAKEVASYITPVPGGVGPMTITMLLNNTVEAAKRMNRL</sequence>
<dbReference type="Pfam" id="PF02882">
    <property type="entry name" value="THF_DHG_CYH_C"/>
    <property type="match status" value="1"/>
</dbReference>
<comment type="similarity">
    <text evidence="11">Belongs to the tetrahydrofolate dehydrogenase/cyclohydrolase family.</text>
</comment>
<evidence type="ECO:0000256" key="2">
    <source>
        <dbReference type="ARBA" id="ARBA00022563"/>
    </source>
</evidence>
<comment type="catalytic activity">
    <reaction evidence="11">
        <text>(6R)-5,10-methenyltetrahydrofolate + H2O = (6R)-10-formyltetrahydrofolate + H(+)</text>
        <dbReference type="Rhea" id="RHEA:23700"/>
        <dbReference type="ChEBI" id="CHEBI:15377"/>
        <dbReference type="ChEBI" id="CHEBI:15378"/>
        <dbReference type="ChEBI" id="CHEBI:57455"/>
        <dbReference type="ChEBI" id="CHEBI:195366"/>
        <dbReference type="EC" id="3.5.4.9"/>
    </reaction>
</comment>
<keyword evidence="7 11" id="KW-0560">Oxidoreductase</keyword>
<evidence type="ECO:0000256" key="10">
    <source>
        <dbReference type="ARBA" id="ARBA00023268"/>
    </source>
</evidence>
<reference evidence="15" key="1">
    <citation type="journal article" date="2019" name="Int. J. Syst. Evol. Microbiol.">
        <title>The Global Catalogue of Microorganisms (GCM) 10K type strain sequencing project: providing services to taxonomists for standard genome sequencing and annotation.</title>
        <authorList>
            <consortium name="The Broad Institute Genomics Platform"/>
            <consortium name="The Broad Institute Genome Sequencing Center for Infectious Disease"/>
            <person name="Wu L."/>
            <person name="Ma J."/>
        </authorList>
    </citation>
    <scope>NUCLEOTIDE SEQUENCE [LARGE SCALE GENOMIC DNA]</scope>
    <source>
        <strain evidence="15">CCUG 61889</strain>
    </source>
</reference>
<gene>
    <name evidence="11 14" type="primary">folD</name>
    <name evidence="14" type="ORF">ACFOU2_16070</name>
</gene>
<proteinExistence type="inferred from homology"/>
<dbReference type="Gene3D" id="3.40.50.10860">
    <property type="entry name" value="Leucine Dehydrogenase, chain A, domain 1"/>
    <property type="match status" value="1"/>
</dbReference>
<dbReference type="NCBIfam" id="NF010783">
    <property type="entry name" value="PRK14186.1"/>
    <property type="match status" value="1"/>
</dbReference>
<evidence type="ECO:0000256" key="1">
    <source>
        <dbReference type="ARBA" id="ARBA00004777"/>
    </source>
</evidence>
<keyword evidence="8 11" id="KW-0368">Histidine biosynthesis</keyword>
<dbReference type="NCBIfam" id="NF008058">
    <property type="entry name" value="PRK10792.1"/>
    <property type="match status" value="1"/>
</dbReference>
<keyword evidence="6 11" id="KW-0521">NADP</keyword>
<dbReference type="PANTHER" id="PTHR48099">
    <property type="entry name" value="C-1-TETRAHYDROFOLATE SYNTHASE, CYTOPLASMIC-RELATED"/>
    <property type="match status" value="1"/>
</dbReference>
<dbReference type="Pfam" id="PF00763">
    <property type="entry name" value="THF_DHG_CYH"/>
    <property type="match status" value="1"/>
</dbReference>
<dbReference type="GO" id="GO:0004488">
    <property type="term" value="F:methylenetetrahydrofolate dehydrogenase (NADP+) activity"/>
    <property type="evidence" value="ECO:0007669"/>
    <property type="project" value="UniProtKB-EC"/>
</dbReference>
<dbReference type="PROSITE" id="PS00767">
    <property type="entry name" value="THF_DHG_CYH_2"/>
    <property type="match status" value="1"/>
</dbReference>
<dbReference type="HAMAP" id="MF_01576">
    <property type="entry name" value="THF_DHG_CYH"/>
    <property type="match status" value="1"/>
</dbReference>
<dbReference type="InterPro" id="IPR036291">
    <property type="entry name" value="NAD(P)-bd_dom_sf"/>
</dbReference>
<dbReference type="EC" id="1.5.1.5" evidence="11"/>
<dbReference type="PRINTS" id="PR00085">
    <property type="entry name" value="THFDHDRGNASE"/>
</dbReference>
<dbReference type="CDD" id="cd01080">
    <property type="entry name" value="NAD_bind_m-THF_DH_Cyclohyd"/>
    <property type="match status" value="1"/>
</dbReference>
<keyword evidence="10 11" id="KW-0511">Multifunctional enzyme</keyword>
<dbReference type="SUPFAM" id="SSF53223">
    <property type="entry name" value="Aminoacid dehydrogenase-like, N-terminal domain"/>
    <property type="match status" value="1"/>
</dbReference>
<keyword evidence="3 11" id="KW-0028">Amino-acid biosynthesis</keyword>
<comment type="caution">
    <text evidence="11">Lacks conserved residue(s) required for the propagation of feature annotation.</text>
</comment>
<name>A0ABV8B6V9_9BACI</name>
<evidence type="ECO:0000313" key="14">
    <source>
        <dbReference type="EMBL" id="MFC3884901.1"/>
    </source>
</evidence>
<feature type="binding site" evidence="11">
    <location>
        <begin position="165"/>
        <end position="167"/>
    </location>
    <ligand>
        <name>NADP(+)</name>
        <dbReference type="ChEBI" id="CHEBI:58349"/>
    </ligand>
</feature>
<comment type="pathway">
    <text evidence="1 11">One-carbon metabolism; tetrahydrofolate interconversion.</text>
</comment>
<keyword evidence="15" id="KW-1185">Reference proteome</keyword>
<protein>
    <recommendedName>
        <fullName evidence="11">Bifunctional protein FolD</fullName>
    </recommendedName>
    <domain>
        <recommendedName>
            <fullName evidence="11">Methylenetetrahydrofolate dehydrogenase</fullName>
            <ecNumber evidence="11">1.5.1.5</ecNumber>
        </recommendedName>
    </domain>
    <domain>
        <recommendedName>
            <fullName evidence="11">Methenyltetrahydrofolate cyclohydrolase</fullName>
            <ecNumber evidence="11">3.5.4.9</ecNumber>
        </recommendedName>
    </domain>
</protein>
<comment type="function">
    <text evidence="11">Catalyzes the oxidation of 5,10-methylenetetrahydrofolate to 5,10-methenyltetrahydrofolate and then the hydrolysis of 5,10-methenyltetrahydrofolate to 10-formyltetrahydrofolate.</text>
</comment>
<evidence type="ECO:0000256" key="6">
    <source>
        <dbReference type="ARBA" id="ARBA00022857"/>
    </source>
</evidence>
<dbReference type="PANTHER" id="PTHR48099:SF5">
    <property type="entry name" value="C-1-TETRAHYDROFOLATE SYNTHASE, CYTOPLASMIC"/>
    <property type="match status" value="1"/>
</dbReference>
<keyword evidence="9 11" id="KW-0486">Methionine biosynthesis</keyword>
<dbReference type="EC" id="3.5.4.9" evidence="11"/>
<evidence type="ECO:0000256" key="8">
    <source>
        <dbReference type="ARBA" id="ARBA00023102"/>
    </source>
</evidence>
<dbReference type="SUPFAM" id="SSF51735">
    <property type="entry name" value="NAD(P)-binding Rossmann-fold domains"/>
    <property type="match status" value="1"/>
</dbReference>
<organism evidence="14 15">
    <name type="scientific">Bacillus songklensis</name>
    <dbReference type="NCBI Taxonomy" id="1069116"/>
    <lineage>
        <taxon>Bacteria</taxon>
        <taxon>Bacillati</taxon>
        <taxon>Bacillota</taxon>
        <taxon>Bacilli</taxon>
        <taxon>Bacillales</taxon>
        <taxon>Bacillaceae</taxon>
        <taxon>Bacillus</taxon>
    </lineage>
</organism>
<dbReference type="InterPro" id="IPR020631">
    <property type="entry name" value="THF_DH/CycHdrlase_NAD-bd_dom"/>
</dbReference>
<dbReference type="GO" id="GO:0004477">
    <property type="term" value="F:methenyltetrahydrofolate cyclohydrolase activity"/>
    <property type="evidence" value="ECO:0007669"/>
    <property type="project" value="UniProtKB-EC"/>
</dbReference>
<comment type="subunit">
    <text evidence="11">Homodimer.</text>
</comment>
<comment type="catalytic activity">
    <reaction evidence="11">
        <text>(6R)-5,10-methylene-5,6,7,8-tetrahydrofolate + NADP(+) = (6R)-5,10-methenyltetrahydrofolate + NADPH</text>
        <dbReference type="Rhea" id="RHEA:22812"/>
        <dbReference type="ChEBI" id="CHEBI:15636"/>
        <dbReference type="ChEBI" id="CHEBI:57455"/>
        <dbReference type="ChEBI" id="CHEBI:57783"/>
        <dbReference type="ChEBI" id="CHEBI:58349"/>
        <dbReference type="EC" id="1.5.1.5"/>
    </reaction>
</comment>
<dbReference type="InterPro" id="IPR000672">
    <property type="entry name" value="THF_DH/CycHdrlase"/>
</dbReference>
<dbReference type="RefSeq" id="WP_377916803.1">
    <property type="nucleotide sequence ID" value="NZ_JBHRZT010000067.1"/>
</dbReference>
<evidence type="ECO:0000256" key="3">
    <source>
        <dbReference type="ARBA" id="ARBA00022605"/>
    </source>
</evidence>
<evidence type="ECO:0000259" key="12">
    <source>
        <dbReference type="Pfam" id="PF00763"/>
    </source>
</evidence>
<evidence type="ECO:0000256" key="7">
    <source>
        <dbReference type="ARBA" id="ARBA00023002"/>
    </source>
</evidence>
<evidence type="ECO:0000256" key="5">
    <source>
        <dbReference type="ARBA" id="ARBA00022801"/>
    </source>
</evidence>
<comment type="caution">
    <text evidence="14">The sequence shown here is derived from an EMBL/GenBank/DDBJ whole genome shotgun (WGS) entry which is preliminary data.</text>
</comment>
<dbReference type="Proteomes" id="UP001595752">
    <property type="component" value="Unassembled WGS sequence"/>
</dbReference>
<evidence type="ECO:0000256" key="9">
    <source>
        <dbReference type="ARBA" id="ARBA00023167"/>
    </source>
</evidence>
<keyword evidence="4 11" id="KW-0658">Purine biosynthesis</keyword>
<keyword evidence="2 11" id="KW-0554">One-carbon metabolism</keyword>
<dbReference type="EMBL" id="JBHRZT010000067">
    <property type="protein sequence ID" value="MFC3884901.1"/>
    <property type="molecule type" value="Genomic_DNA"/>
</dbReference>
<dbReference type="InterPro" id="IPR020867">
    <property type="entry name" value="THF_DH/CycHdrlase_CS"/>
</dbReference>
<evidence type="ECO:0000259" key="13">
    <source>
        <dbReference type="Pfam" id="PF02882"/>
    </source>
</evidence>
<dbReference type="Gene3D" id="3.40.50.720">
    <property type="entry name" value="NAD(P)-binding Rossmann-like Domain"/>
    <property type="match status" value="1"/>
</dbReference>
<evidence type="ECO:0000313" key="15">
    <source>
        <dbReference type="Proteomes" id="UP001595752"/>
    </source>
</evidence>
<evidence type="ECO:0000256" key="4">
    <source>
        <dbReference type="ARBA" id="ARBA00022755"/>
    </source>
</evidence>
<dbReference type="PROSITE" id="PS00766">
    <property type="entry name" value="THF_DHG_CYH_1"/>
    <property type="match status" value="1"/>
</dbReference>
<dbReference type="InterPro" id="IPR020630">
    <property type="entry name" value="THF_DH/CycHdrlase_cat_dom"/>
</dbReference>
<dbReference type="InterPro" id="IPR046346">
    <property type="entry name" value="Aminoacid_DH-like_N_sf"/>
</dbReference>
<feature type="domain" description="Tetrahydrofolate dehydrogenase/cyclohydrolase NAD(P)-binding" evidence="13">
    <location>
        <begin position="139"/>
        <end position="280"/>
    </location>
</feature>
<keyword evidence="5 11" id="KW-0378">Hydrolase</keyword>
<feature type="domain" description="Tetrahydrofolate dehydrogenase/cyclohydrolase catalytic" evidence="12">
    <location>
        <begin position="6"/>
        <end position="120"/>
    </location>
</feature>
<accession>A0ABV8B6V9</accession>
<evidence type="ECO:0000256" key="11">
    <source>
        <dbReference type="HAMAP-Rule" id="MF_01576"/>
    </source>
</evidence>